<evidence type="ECO:0000256" key="4">
    <source>
        <dbReference type="ARBA" id="ARBA00022771"/>
    </source>
</evidence>
<dbReference type="AlphaFoldDB" id="A0ABD0WB44"/>
<dbReference type="FunFam" id="3.30.160.60:FF:002343">
    <property type="entry name" value="Zinc finger protein 33A"/>
    <property type="match status" value="1"/>
</dbReference>
<dbReference type="Pfam" id="PF14973">
    <property type="entry name" value="TINF2_N"/>
    <property type="match status" value="1"/>
</dbReference>
<evidence type="ECO:0000256" key="6">
    <source>
        <dbReference type="ARBA" id="ARBA00023125"/>
    </source>
</evidence>
<comment type="subcellular location">
    <subcellularLocation>
        <location evidence="1">Nucleus</location>
    </subcellularLocation>
</comment>
<dbReference type="PANTHER" id="PTHR14003:SF23">
    <property type="entry name" value="ZINC FINGER PROTEIN 143"/>
    <property type="match status" value="1"/>
</dbReference>
<dbReference type="GO" id="GO:0008270">
    <property type="term" value="F:zinc ion binding"/>
    <property type="evidence" value="ECO:0007669"/>
    <property type="project" value="UniProtKB-KW"/>
</dbReference>
<dbReference type="InterPro" id="IPR029400">
    <property type="entry name" value="TINF2_N"/>
</dbReference>
<evidence type="ECO:0000256" key="7">
    <source>
        <dbReference type="ARBA" id="ARBA00023242"/>
    </source>
</evidence>
<keyword evidence="4 8" id="KW-0863">Zinc-finger</keyword>
<dbReference type="PROSITE" id="PS00028">
    <property type="entry name" value="ZINC_FINGER_C2H2_1"/>
    <property type="match status" value="3"/>
</dbReference>
<feature type="domain" description="C2H2-type" evidence="9">
    <location>
        <begin position="173"/>
        <end position="200"/>
    </location>
</feature>
<evidence type="ECO:0000256" key="3">
    <source>
        <dbReference type="ARBA" id="ARBA00022737"/>
    </source>
</evidence>
<dbReference type="FunFam" id="3.30.160.60:FF:001450">
    <property type="entry name" value="zinc finger protein 774"/>
    <property type="match status" value="1"/>
</dbReference>
<keyword evidence="3" id="KW-0677">Repeat</keyword>
<dbReference type="GO" id="GO:0005634">
    <property type="term" value="C:nucleus"/>
    <property type="evidence" value="ECO:0007669"/>
    <property type="project" value="UniProtKB-SubCell"/>
</dbReference>
<evidence type="ECO:0000313" key="10">
    <source>
        <dbReference type="EMBL" id="KAL0966993.1"/>
    </source>
</evidence>
<dbReference type="SMART" id="SM00355">
    <property type="entry name" value="ZnF_C2H2"/>
    <property type="match status" value="3"/>
</dbReference>
<dbReference type="SUPFAM" id="SSF57667">
    <property type="entry name" value="beta-beta-alpha zinc fingers"/>
    <property type="match status" value="2"/>
</dbReference>
<feature type="domain" description="C2H2-type" evidence="9">
    <location>
        <begin position="229"/>
        <end position="256"/>
    </location>
</feature>
<accession>A0ABD0WB44</accession>
<keyword evidence="7" id="KW-0539">Nucleus</keyword>
<dbReference type="InterPro" id="IPR036236">
    <property type="entry name" value="Znf_C2H2_sf"/>
</dbReference>
<dbReference type="Pfam" id="PF13465">
    <property type="entry name" value="zf-H2C2_2"/>
    <property type="match status" value="1"/>
</dbReference>
<dbReference type="InterPro" id="IPR013087">
    <property type="entry name" value="Znf_C2H2_type"/>
</dbReference>
<organism evidence="10 11">
    <name type="scientific">Umbra pygmaea</name>
    <name type="common">Eastern mudminnow</name>
    <dbReference type="NCBI Taxonomy" id="75934"/>
    <lineage>
        <taxon>Eukaryota</taxon>
        <taxon>Metazoa</taxon>
        <taxon>Chordata</taxon>
        <taxon>Craniata</taxon>
        <taxon>Vertebrata</taxon>
        <taxon>Euteleostomi</taxon>
        <taxon>Actinopterygii</taxon>
        <taxon>Neopterygii</taxon>
        <taxon>Teleostei</taxon>
        <taxon>Protacanthopterygii</taxon>
        <taxon>Esociformes</taxon>
        <taxon>Umbridae</taxon>
        <taxon>Umbra</taxon>
    </lineage>
</organism>
<reference evidence="10 11" key="1">
    <citation type="submission" date="2024-06" db="EMBL/GenBank/DDBJ databases">
        <authorList>
            <person name="Pan Q."/>
            <person name="Wen M."/>
            <person name="Jouanno E."/>
            <person name="Zahm M."/>
            <person name="Klopp C."/>
            <person name="Cabau C."/>
            <person name="Louis A."/>
            <person name="Berthelot C."/>
            <person name="Parey E."/>
            <person name="Roest Crollius H."/>
            <person name="Montfort J."/>
            <person name="Robinson-Rechavi M."/>
            <person name="Bouchez O."/>
            <person name="Lampietro C."/>
            <person name="Lopez Roques C."/>
            <person name="Donnadieu C."/>
            <person name="Postlethwait J."/>
            <person name="Bobe J."/>
            <person name="Verreycken H."/>
            <person name="Guiguen Y."/>
        </authorList>
    </citation>
    <scope>NUCLEOTIDE SEQUENCE [LARGE SCALE GENOMIC DNA]</scope>
    <source>
        <strain evidence="10">Up_M1</strain>
        <tissue evidence="10">Testis</tissue>
    </source>
</reference>
<dbReference type="GO" id="GO:0003677">
    <property type="term" value="F:DNA binding"/>
    <property type="evidence" value="ECO:0007669"/>
    <property type="project" value="UniProtKB-KW"/>
</dbReference>
<dbReference type="FunFam" id="3.30.160.60:FF:000702">
    <property type="entry name" value="Transcription factor E4F1 isoform 1"/>
    <property type="match status" value="1"/>
</dbReference>
<comment type="caution">
    <text evidence="10">The sequence shown here is derived from an EMBL/GenBank/DDBJ whole genome shotgun (WGS) entry which is preliminary data.</text>
</comment>
<evidence type="ECO:0000256" key="1">
    <source>
        <dbReference type="ARBA" id="ARBA00004123"/>
    </source>
</evidence>
<evidence type="ECO:0000259" key="9">
    <source>
        <dbReference type="PROSITE" id="PS50157"/>
    </source>
</evidence>
<evidence type="ECO:0000256" key="2">
    <source>
        <dbReference type="ARBA" id="ARBA00022723"/>
    </source>
</evidence>
<keyword evidence="5" id="KW-0862">Zinc</keyword>
<gene>
    <name evidence="10" type="ORF">UPYG_G00303180</name>
</gene>
<protein>
    <recommendedName>
        <fullName evidence="9">C2H2-type domain-containing protein</fullName>
    </recommendedName>
</protein>
<dbReference type="EMBL" id="JAGEUA010000009">
    <property type="protein sequence ID" value="KAL0966993.1"/>
    <property type="molecule type" value="Genomic_DNA"/>
</dbReference>
<dbReference type="PANTHER" id="PTHR14003">
    <property type="entry name" value="TRANSCRIPTIONAL REPRESSOR PROTEIN YY"/>
    <property type="match status" value="1"/>
</dbReference>
<keyword evidence="6" id="KW-0238">DNA-binding</keyword>
<sequence length="264" mass="29809">MAQPKQKLDSTVNSQLPLPKSESSRFVEASWVVFPVEYGPNFETALQTLVCSLLSRLEELLPVPDFKQTSLLTSAAPSVLEDYMHCVSQSEDLKSLYCGEGPFPGIAELRVHQNVHDGEEVFQCKKVLGGPEKSFHFKNVIDGEKKPFQCGRGFSLKASLHNHKQHYSTQTSQICFSCGKSFRCKGNLKIHMRTHTGEKPYQCTYCDKRFCMRGNLTIHIRTHTGEKPFLCSDCGKAFCSAGELQIHRRTHTGERPYKCTVSQR</sequence>
<name>A0ABD0WB44_UMBPY</name>
<keyword evidence="11" id="KW-1185">Reference proteome</keyword>
<evidence type="ECO:0000256" key="5">
    <source>
        <dbReference type="ARBA" id="ARBA00022833"/>
    </source>
</evidence>
<evidence type="ECO:0000256" key="8">
    <source>
        <dbReference type="PROSITE-ProRule" id="PRU00042"/>
    </source>
</evidence>
<dbReference type="Proteomes" id="UP001557470">
    <property type="component" value="Unassembled WGS sequence"/>
</dbReference>
<dbReference type="PROSITE" id="PS50157">
    <property type="entry name" value="ZINC_FINGER_C2H2_2"/>
    <property type="match status" value="3"/>
</dbReference>
<feature type="domain" description="C2H2-type" evidence="9">
    <location>
        <begin position="201"/>
        <end position="228"/>
    </location>
</feature>
<dbReference type="Pfam" id="PF00096">
    <property type="entry name" value="zf-C2H2"/>
    <property type="match status" value="1"/>
</dbReference>
<proteinExistence type="predicted"/>
<evidence type="ECO:0000313" key="11">
    <source>
        <dbReference type="Proteomes" id="UP001557470"/>
    </source>
</evidence>
<dbReference type="Gene3D" id="3.30.160.60">
    <property type="entry name" value="Classic Zinc Finger"/>
    <property type="match status" value="3"/>
</dbReference>
<keyword evidence="2" id="KW-0479">Metal-binding</keyword>